<dbReference type="AlphaFoldDB" id="A0A6L2NNB5"/>
<evidence type="ECO:0000259" key="1">
    <source>
        <dbReference type="PROSITE" id="PS50878"/>
    </source>
</evidence>
<dbReference type="Pfam" id="PF00078">
    <property type="entry name" value="RVT_1"/>
    <property type="match status" value="1"/>
</dbReference>
<protein>
    <submittedName>
        <fullName evidence="2">Reverse transcriptase domain, reverse transcriptase zinc-binding domain protein</fullName>
    </submittedName>
</protein>
<dbReference type="InterPro" id="IPR043502">
    <property type="entry name" value="DNA/RNA_pol_sf"/>
</dbReference>
<dbReference type="PROSITE" id="PS50878">
    <property type="entry name" value="RT_POL"/>
    <property type="match status" value="1"/>
</dbReference>
<gene>
    <name evidence="2" type="ORF">Tci_059588</name>
</gene>
<comment type="caution">
    <text evidence="2">The sequence shown here is derived from an EMBL/GenBank/DDBJ whole genome shotgun (WGS) entry which is preliminary data.</text>
</comment>
<name>A0A6L2NNB5_TANCI</name>
<dbReference type="PANTHER" id="PTHR33116">
    <property type="entry name" value="REVERSE TRANSCRIPTASE ZINC-BINDING DOMAIN-CONTAINING PROTEIN-RELATED-RELATED"/>
    <property type="match status" value="1"/>
</dbReference>
<dbReference type="SUPFAM" id="SSF56672">
    <property type="entry name" value="DNA/RNA polymerases"/>
    <property type="match status" value="1"/>
</dbReference>
<dbReference type="EMBL" id="BKCJ010009578">
    <property type="protein sequence ID" value="GEU87610.1"/>
    <property type="molecule type" value="Genomic_DNA"/>
</dbReference>
<reference evidence="2" key="1">
    <citation type="journal article" date="2019" name="Sci. Rep.">
        <title>Draft genome of Tanacetum cinerariifolium, the natural source of mosquito coil.</title>
        <authorList>
            <person name="Yamashiro T."/>
            <person name="Shiraishi A."/>
            <person name="Satake H."/>
            <person name="Nakayama K."/>
        </authorList>
    </citation>
    <scope>NUCLEOTIDE SEQUENCE</scope>
</reference>
<organism evidence="2">
    <name type="scientific">Tanacetum cinerariifolium</name>
    <name type="common">Dalmatian daisy</name>
    <name type="synonym">Chrysanthemum cinerariifolium</name>
    <dbReference type="NCBI Taxonomy" id="118510"/>
    <lineage>
        <taxon>Eukaryota</taxon>
        <taxon>Viridiplantae</taxon>
        <taxon>Streptophyta</taxon>
        <taxon>Embryophyta</taxon>
        <taxon>Tracheophyta</taxon>
        <taxon>Spermatophyta</taxon>
        <taxon>Magnoliopsida</taxon>
        <taxon>eudicotyledons</taxon>
        <taxon>Gunneridae</taxon>
        <taxon>Pentapetalae</taxon>
        <taxon>asterids</taxon>
        <taxon>campanulids</taxon>
        <taxon>Asterales</taxon>
        <taxon>Asteraceae</taxon>
        <taxon>Asteroideae</taxon>
        <taxon>Anthemideae</taxon>
        <taxon>Anthemidinae</taxon>
        <taxon>Tanacetum</taxon>
    </lineage>
</organism>
<dbReference type="InterPro" id="IPR000477">
    <property type="entry name" value="RT_dom"/>
</dbReference>
<keyword evidence="2" id="KW-0548">Nucleotidyltransferase</keyword>
<keyword evidence="2" id="KW-0808">Transferase</keyword>
<evidence type="ECO:0000313" key="2">
    <source>
        <dbReference type="EMBL" id="GEU87610.1"/>
    </source>
</evidence>
<keyword evidence="2" id="KW-0695">RNA-directed DNA polymerase</keyword>
<proteinExistence type="predicted"/>
<accession>A0A6L2NNB5</accession>
<dbReference type="GO" id="GO:0003964">
    <property type="term" value="F:RNA-directed DNA polymerase activity"/>
    <property type="evidence" value="ECO:0007669"/>
    <property type="project" value="UniProtKB-KW"/>
</dbReference>
<dbReference type="PANTHER" id="PTHR33116:SF79">
    <property type="entry name" value="REVERSE TRANSCRIPTASE DOMAIN, ZINC FINGER, CCHC-TYPE-RELATED"/>
    <property type="match status" value="1"/>
</dbReference>
<sequence length="754" mass="87111">MSKLMVFKVDFKKAFDTISWDFLFQVLHFMGFNETWIRWISGCLYSAAASILIIGSPTCEFNIHRGLRQGDPLSPFLFIIAMEGLYVAMEDAMSAGLYNGFRINTLNLSYLFFADDALFIEEWSNTNIKSLVSILDCFHQVSGLKINFNKSNLFGVGVPFAEVVSLASITGCNTLSMPFNYLGLPIYCNMDLVKSWYPIIDKFSKCLSNWKALLLSIGGRTTLITSVLGTSSLKNQFLRLFRLALNKDALVRDCWNNGWHLSWSRNISSAFTVKDARGKIDDGFLPDDGFETRWNGFLPKKNRVFIWLDLSPLDFPSLHGLFSWLDDLHISSSKKDIIEVVCGVLLWSLWNFRNDMIFGNTHPSGSTLFDKIVDFSFGWYSSRNKLSSISWNNYIQNPIEMIEEKIKNTKCVRLRGLGERKERKECLQELADSKEAFNFKLDQQDVEFTVVDLCTMLNLPQANDNKQEAFVDPPELLTIFKFLPIMELKSLGKAKAPTTIESHRMKELLDNMMKKRYKISEENVYHLEQAKNHIENQIVWESREEELIPQDPKKEAPIFFGPQRNPNEPLISCVIWEKVHDYQLGIESYQIKINLIDPTLVILGIEAPEPYTIITDPFIRIVYENSKKERRVMNIDELRNFCDPTLNKVLKKVKEIVVVARYGYKDPPLNEEHKKEETIQDCNFTRSGFKNMHTEPRDGVTIPSDAVSTYKRRCQENCDGEPPQWKPLEDSAKRRCQDSCYAVVIYFLYIQTRF</sequence>
<feature type="domain" description="Reverse transcriptase" evidence="1">
    <location>
        <begin position="1"/>
        <end position="186"/>
    </location>
</feature>